<dbReference type="RefSeq" id="WP_129001466.1">
    <property type="nucleotide sequence ID" value="NZ_SDHZ01000001.1"/>
</dbReference>
<dbReference type="OrthoDB" id="7775479at2"/>
<keyword evidence="2" id="KW-1185">Reference proteome</keyword>
<reference evidence="1 2" key="1">
    <citation type="submission" date="2019-01" db="EMBL/GenBank/DDBJ databases">
        <title>Filimonas sp. strain TTM-71.</title>
        <authorList>
            <person name="Chen W.-M."/>
        </authorList>
    </citation>
    <scope>NUCLEOTIDE SEQUENCE [LARGE SCALE GENOMIC DNA]</scope>
    <source>
        <strain evidence="1 2">TTM-71</strain>
    </source>
</reference>
<protein>
    <recommendedName>
        <fullName evidence="3">KTSC domain-containing protein</fullName>
    </recommendedName>
</protein>
<evidence type="ECO:0000313" key="1">
    <source>
        <dbReference type="EMBL" id="RXK85713.1"/>
    </source>
</evidence>
<gene>
    <name evidence="1" type="ORF">ESB13_02540</name>
</gene>
<accession>A0A4Q1DAX0</accession>
<organism evidence="1 2">
    <name type="scientific">Filimonas effusa</name>
    <dbReference type="NCBI Taxonomy" id="2508721"/>
    <lineage>
        <taxon>Bacteria</taxon>
        <taxon>Pseudomonadati</taxon>
        <taxon>Bacteroidota</taxon>
        <taxon>Chitinophagia</taxon>
        <taxon>Chitinophagales</taxon>
        <taxon>Chitinophagaceae</taxon>
        <taxon>Filimonas</taxon>
    </lineage>
</organism>
<dbReference type="Proteomes" id="UP000290545">
    <property type="component" value="Unassembled WGS sequence"/>
</dbReference>
<evidence type="ECO:0000313" key="2">
    <source>
        <dbReference type="Proteomes" id="UP000290545"/>
    </source>
</evidence>
<name>A0A4Q1DAX0_9BACT</name>
<proteinExistence type="predicted"/>
<dbReference type="AlphaFoldDB" id="A0A4Q1DAX0"/>
<sequence>MKRYKNLSGNSGVLGYETGNAYIVVKFSGGDRTYTYSYEGAGMRHVEKMKQLAAAGKGLSTYISKYVKDKYD</sequence>
<dbReference type="EMBL" id="SDHZ01000001">
    <property type="protein sequence ID" value="RXK85713.1"/>
    <property type="molecule type" value="Genomic_DNA"/>
</dbReference>
<evidence type="ECO:0008006" key="3">
    <source>
        <dbReference type="Google" id="ProtNLM"/>
    </source>
</evidence>
<comment type="caution">
    <text evidence="1">The sequence shown here is derived from an EMBL/GenBank/DDBJ whole genome shotgun (WGS) entry which is preliminary data.</text>
</comment>